<dbReference type="Proteomes" id="UP001152523">
    <property type="component" value="Unassembled WGS sequence"/>
</dbReference>
<evidence type="ECO:0000256" key="3">
    <source>
        <dbReference type="PROSITE-ProRule" id="PRU00357"/>
    </source>
</evidence>
<proteinExistence type="predicted"/>
<evidence type="ECO:0000256" key="1">
    <source>
        <dbReference type="ARBA" id="ARBA00004123"/>
    </source>
</evidence>
<feature type="domain" description="CCT" evidence="5">
    <location>
        <begin position="168"/>
        <end position="210"/>
    </location>
</feature>
<dbReference type="AlphaFoldDB" id="A0AAV0CEK9"/>
<feature type="compositionally biased region" description="Acidic residues" evidence="4">
    <location>
        <begin position="212"/>
        <end position="223"/>
    </location>
</feature>
<dbReference type="EMBL" id="CAMAPF010000022">
    <property type="protein sequence ID" value="CAH9072506.1"/>
    <property type="molecule type" value="Genomic_DNA"/>
</dbReference>
<dbReference type="GO" id="GO:0005634">
    <property type="term" value="C:nucleus"/>
    <property type="evidence" value="ECO:0007669"/>
    <property type="project" value="UniProtKB-SubCell"/>
</dbReference>
<protein>
    <recommendedName>
        <fullName evidence="5">CCT domain-containing protein</fullName>
    </recommendedName>
</protein>
<reference evidence="6" key="1">
    <citation type="submission" date="2022-07" db="EMBL/GenBank/DDBJ databases">
        <authorList>
            <person name="Macas J."/>
            <person name="Novak P."/>
            <person name="Neumann P."/>
        </authorList>
    </citation>
    <scope>NUCLEOTIDE SEQUENCE</scope>
</reference>
<dbReference type="GO" id="GO:0003700">
    <property type="term" value="F:DNA-binding transcription factor activity"/>
    <property type="evidence" value="ECO:0007669"/>
    <property type="project" value="TreeGrafter"/>
</dbReference>
<evidence type="ECO:0000256" key="4">
    <source>
        <dbReference type="SAM" id="MobiDB-lite"/>
    </source>
</evidence>
<evidence type="ECO:0000313" key="7">
    <source>
        <dbReference type="Proteomes" id="UP001152523"/>
    </source>
</evidence>
<name>A0AAV0CEK9_9ASTE</name>
<dbReference type="Pfam" id="PF06203">
    <property type="entry name" value="CCT"/>
    <property type="match status" value="1"/>
</dbReference>
<dbReference type="InterPro" id="IPR010402">
    <property type="entry name" value="CCT_domain"/>
</dbReference>
<dbReference type="PANTHER" id="PTHR31319">
    <property type="entry name" value="ZINC FINGER PROTEIN CONSTANS-LIKE 4"/>
    <property type="match status" value="1"/>
</dbReference>
<evidence type="ECO:0000313" key="6">
    <source>
        <dbReference type="EMBL" id="CAH9072506.1"/>
    </source>
</evidence>
<evidence type="ECO:0000259" key="5">
    <source>
        <dbReference type="PROSITE" id="PS51017"/>
    </source>
</evidence>
<sequence length="278" mass="31246">MYTNTNDHTHYAYSAERYNGGGHVPLPAMVVAPDALASVPLRPPMIAPSGNYGSLSPLKWEIGCSGCEYSNSSAPGYGVNSFQRSIRSQKKREGYCPPVVSLPIGFLDLDSSPVRKIFSTGDLQGIKPWVQRQYQCGSSSRSESPLASESNSIIEGMSKACRYSPQEKKERIQRYRTKRNLRNFSKKIKYECRKTLADSRPRIRGRFARNDNEDEEEEEDETSSCEKNGTTTPHQSEWNLILQAAAGSLEAELDTIIDDETWINLQLFDNDNFNCPQI</sequence>
<accession>A0AAV0CEK9</accession>
<comment type="subcellular location">
    <subcellularLocation>
        <location evidence="1 3">Nucleus</location>
    </subcellularLocation>
</comment>
<dbReference type="InterPro" id="IPR045281">
    <property type="entry name" value="CONSTANS-like"/>
</dbReference>
<feature type="compositionally biased region" description="Polar residues" evidence="4">
    <location>
        <begin position="225"/>
        <end position="236"/>
    </location>
</feature>
<keyword evidence="7" id="KW-1185">Reference proteome</keyword>
<evidence type="ECO:0000256" key="2">
    <source>
        <dbReference type="ARBA" id="ARBA00023242"/>
    </source>
</evidence>
<dbReference type="PROSITE" id="PS51017">
    <property type="entry name" value="CCT"/>
    <property type="match status" value="1"/>
</dbReference>
<organism evidence="6 7">
    <name type="scientific">Cuscuta epithymum</name>
    <dbReference type="NCBI Taxonomy" id="186058"/>
    <lineage>
        <taxon>Eukaryota</taxon>
        <taxon>Viridiplantae</taxon>
        <taxon>Streptophyta</taxon>
        <taxon>Embryophyta</taxon>
        <taxon>Tracheophyta</taxon>
        <taxon>Spermatophyta</taxon>
        <taxon>Magnoliopsida</taxon>
        <taxon>eudicotyledons</taxon>
        <taxon>Gunneridae</taxon>
        <taxon>Pentapetalae</taxon>
        <taxon>asterids</taxon>
        <taxon>lamiids</taxon>
        <taxon>Solanales</taxon>
        <taxon>Convolvulaceae</taxon>
        <taxon>Cuscuteae</taxon>
        <taxon>Cuscuta</taxon>
        <taxon>Cuscuta subgen. Cuscuta</taxon>
    </lineage>
</organism>
<dbReference type="GO" id="GO:0009909">
    <property type="term" value="P:regulation of flower development"/>
    <property type="evidence" value="ECO:0007669"/>
    <property type="project" value="InterPro"/>
</dbReference>
<keyword evidence="2 3" id="KW-0539">Nucleus</keyword>
<gene>
    <name evidence="6" type="ORF">CEPIT_LOCUS4328</name>
</gene>
<comment type="caution">
    <text evidence="6">The sequence shown here is derived from an EMBL/GenBank/DDBJ whole genome shotgun (WGS) entry which is preliminary data.</text>
</comment>
<dbReference type="PANTHER" id="PTHR31319:SF114">
    <property type="entry name" value="OS12G0262400 PROTEIN"/>
    <property type="match status" value="1"/>
</dbReference>
<feature type="region of interest" description="Disordered" evidence="4">
    <location>
        <begin position="203"/>
        <end position="236"/>
    </location>
</feature>